<evidence type="ECO:0000313" key="1">
    <source>
        <dbReference type="EMBL" id="MBW3128854.1"/>
    </source>
</evidence>
<dbReference type="RefSeq" id="WP_219158689.1">
    <property type="nucleotide sequence ID" value="NZ_JAHWGL010000033.1"/>
</dbReference>
<name>A0ABS6WZJ4_9BACT</name>
<keyword evidence="2" id="KW-1185">Reference proteome</keyword>
<accession>A0ABS6WZJ4</accession>
<reference evidence="1 2" key="1">
    <citation type="submission" date="2021-07" db="EMBL/GenBank/DDBJ databases">
        <title>Hymenobacter profundi sp. nov., isolated from deep-sea water.</title>
        <authorList>
            <person name="Kim M.K."/>
        </authorList>
    </citation>
    <scope>NUCLEOTIDE SEQUENCE [LARGE SCALE GENOMIC DNA]</scope>
    <source>
        <strain evidence="1 2">M2</strain>
    </source>
</reference>
<comment type="caution">
    <text evidence="1">The sequence shown here is derived from an EMBL/GenBank/DDBJ whole genome shotgun (WGS) entry which is preliminary data.</text>
</comment>
<dbReference type="EMBL" id="JAHWGL010000033">
    <property type="protein sequence ID" value="MBW3128854.1"/>
    <property type="molecule type" value="Genomic_DNA"/>
</dbReference>
<sequence length="288" mass="32578">MFYDILRPIKADDPLAQLFNRYQQGLSTIEIVFTPRETMRECREAFETDKRKPTSKHSMARQAKVFYELTVLGNALRGIHRSVVGAVALLEDFFTTYQGDLQRYAIENRLASLEKYGSDEDDDWQETGELDEEGNPQWQAVYKDDPASLTYYTLHHELGAFFHGHETRGEYIGTSGPEDFAAYTQAVATQTDVSLRKMLGRSPGNTELTVYQQGENGEMQPLSLADQIEDELNEDIENARLADTFTSILTLGVGAAQLYERLPSDTAAEYRALLGLLRLMLDVVRPNT</sequence>
<protein>
    <submittedName>
        <fullName evidence="1">Uncharacterized protein</fullName>
    </submittedName>
</protein>
<dbReference type="Proteomes" id="UP000826188">
    <property type="component" value="Unassembled WGS sequence"/>
</dbReference>
<gene>
    <name evidence="1" type="ORF">KYK14_09860</name>
</gene>
<evidence type="ECO:0000313" key="2">
    <source>
        <dbReference type="Proteomes" id="UP000826188"/>
    </source>
</evidence>
<organism evidence="1 2">
    <name type="scientific">Hymenobacter profundi</name>
    <dbReference type="NCBI Taxonomy" id="1982110"/>
    <lineage>
        <taxon>Bacteria</taxon>
        <taxon>Pseudomonadati</taxon>
        <taxon>Bacteroidota</taxon>
        <taxon>Cytophagia</taxon>
        <taxon>Cytophagales</taxon>
        <taxon>Hymenobacteraceae</taxon>
        <taxon>Hymenobacter</taxon>
    </lineage>
</organism>
<proteinExistence type="predicted"/>